<keyword evidence="4" id="KW-1185">Reference proteome</keyword>
<feature type="compositionally biased region" description="Polar residues" evidence="1">
    <location>
        <begin position="1038"/>
        <end position="1054"/>
    </location>
</feature>
<feature type="domain" description="Sfi1 spindle body" evidence="2">
    <location>
        <begin position="587"/>
        <end position="977"/>
    </location>
</feature>
<evidence type="ECO:0000256" key="1">
    <source>
        <dbReference type="SAM" id="MobiDB-lite"/>
    </source>
</evidence>
<dbReference type="Proteomes" id="UP001204833">
    <property type="component" value="Unassembled WGS sequence"/>
</dbReference>
<evidence type="ECO:0000313" key="4">
    <source>
        <dbReference type="Proteomes" id="UP001204833"/>
    </source>
</evidence>
<dbReference type="InterPro" id="IPR013665">
    <property type="entry name" value="Sfi1_dom"/>
</dbReference>
<gene>
    <name evidence="3" type="ORF">KGF57_000805</name>
</gene>
<protein>
    <submittedName>
        <fullName evidence="3">SFI1</fullName>
    </submittedName>
</protein>
<dbReference type="Pfam" id="PF08457">
    <property type="entry name" value="Sfi1"/>
    <property type="match status" value="1"/>
</dbReference>
<dbReference type="EMBL" id="JAIHNG010000046">
    <property type="protein sequence ID" value="KAI5965012.1"/>
    <property type="molecule type" value="Genomic_DNA"/>
</dbReference>
<feature type="region of interest" description="Disordered" evidence="1">
    <location>
        <begin position="995"/>
        <end position="1066"/>
    </location>
</feature>
<feature type="region of interest" description="Disordered" evidence="1">
    <location>
        <begin position="1080"/>
        <end position="1163"/>
    </location>
</feature>
<comment type="caution">
    <text evidence="3">The sequence shown here is derived from an EMBL/GenBank/DDBJ whole genome shotgun (WGS) entry which is preliminary data.</text>
</comment>
<dbReference type="RefSeq" id="XP_051610579.1">
    <property type="nucleotide sequence ID" value="XM_051755312.1"/>
</dbReference>
<feature type="compositionally biased region" description="Polar residues" evidence="1">
    <location>
        <begin position="1099"/>
        <end position="1126"/>
    </location>
</feature>
<proteinExistence type="predicted"/>
<evidence type="ECO:0000313" key="3">
    <source>
        <dbReference type="EMBL" id="KAI5965012.1"/>
    </source>
</evidence>
<dbReference type="AlphaFoldDB" id="A0AAD5BI72"/>
<name>A0AAD5BI72_9ASCO</name>
<organism evidence="3 4">
    <name type="scientific">Candida theae</name>
    <dbReference type="NCBI Taxonomy" id="1198502"/>
    <lineage>
        <taxon>Eukaryota</taxon>
        <taxon>Fungi</taxon>
        <taxon>Dikarya</taxon>
        <taxon>Ascomycota</taxon>
        <taxon>Saccharomycotina</taxon>
        <taxon>Pichiomycetes</taxon>
        <taxon>Debaryomycetaceae</taxon>
        <taxon>Candida/Lodderomyces clade</taxon>
        <taxon>Candida</taxon>
    </lineage>
</organism>
<evidence type="ECO:0000259" key="2">
    <source>
        <dbReference type="Pfam" id="PF08457"/>
    </source>
</evidence>
<sequence length="1163" mass="137452">MEYKAELHNLLKQLKQLEDSNKIDAVQYETRVKSALHLVKAILAMDGDCHELNLQTNIETIGECSVVYRGGAERQQNLEFPDVASHLKSENRSDQHVLHDLLQLVSDPENQLRIKPEYHMIAKRLSGILRQAIEMRDDAEWKLRNYVCLCLSYDVNYYKNNVDQDKLEDTQVLADIIESQNFEDNEDSIFSITQSVDIHHPLELDSNSPSFLAIYRLCLPILVGRPSMSIWKVSWAIVEAFKKQQHVNYFENGDEIDISPLLPGTHNNLNQRYMQEFNGERNAKELAQADPRSVIPRLTQIVKDLEPLTKEVDPCFPHLFKHYIQFVDQNICSATREDHKLLEEMPNLVNSIFSTDDVGVEFGNLIRRFIYLQSLLLCENPSEQVTLLMRGSCFEFERLLRLEEGTFRLWRVKLEKVQVINRRYSELDKRLQIISKWRSAIKKSELRDQLATSQYKEKLQLQMISRLRNKLRRAEAFRAISGQFSLTRGFNKWLDIFMLHKGQELDSERTYTNNLRRKCMNAWRDNTSRNNQIEFELEEKCDDFVRTSTQSLLKRSFSNWYKLLNASCGTGQLLSSLQHFNSIRNNFAVEIFFRKWRQSATIVFKLKDFKHKQNRRMVCIVLNNWRCQLHLDDWAHRIMYDHNAAKKRTVFEKWKLSSTTEIEARSFQNRNLVQRYFKRWVMESNANMLSATLELHMLKNTFKKWRLQSLVKRCEDLVNKEFVVSVFQHWKDRFDTAVKRNAEAVAFQNYYLTKVVLKQWRIAKYTLIEKVIQAERVHLKRFLAKWESRFEKQQSEFQNVELIDKHTLKHTLAIWKDKFDSALEDKLVARIPKFTAYSNALIKRRYFFDWRAQHWYQQELQSIEFSYTPGLRTFFLHWFKRVDEVHALEERVAIYDEGLMFRMLVQWRDRFEQIDAINEQGEDQLAQKNFALLRQSTQDWIFKFSKGVKRHHQLLETFQERADKRLARNVIHLWLQKHNLRLEEEELANETYVSNSSPLASRAHQQRQLKGDSSAPTPERRFSPIRISTPRSKEPSPSKMQATSQRMRDQQVSQLRERFGRAKLSPRYKVKPISPVKLNYNVDLSPPKDEKSPHGNEFLSPNTSSSTSPIEGQSQLNSFNDTSIISTAKRMGRIKPISFPTGEENDVRLSPASKVKREPRILT</sequence>
<reference evidence="3 4" key="1">
    <citation type="journal article" date="2022" name="DNA Res.">
        <title>Genome analysis of five recently described species of the CUG-Ser clade uncovers Candida theae as a new hybrid lineage with pathogenic potential in the Candida parapsilosis species complex.</title>
        <authorList>
            <person name="Mixao V."/>
            <person name="Del Olmo V."/>
            <person name="Hegedusova E."/>
            <person name="Saus E."/>
            <person name="Pryszcz L."/>
            <person name="Cillingova A."/>
            <person name="Nosek J."/>
            <person name="Gabaldon T."/>
        </authorList>
    </citation>
    <scope>NUCLEOTIDE SEQUENCE [LARGE SCALE GENOMIC DNA]</scope>
    <source>
        <strain evidence="3 4">CBS 12239</strain>
    </source>
</reference>
<dbReference type="GeneID" id="76148864"/>
<accession>A0AAD5BI72</accession>